<keyword evidence="13" id="KW-1185">Reference proteome</keyword>
<comment type="cofactor">
    <cofactor evidence="11">
        <name>FMN</name>
        <dbReference type="ChEBI" id="CHEBI:58210"/>
    </cofactor>
    <text evidence="11">Binds 1 FMN per subunit.</text>
</comment>
<dbReference type="PANTHER" id="PTHR48109:SF4">
    <property type="entry name" value="DIHYDROOROTATE DEHYDROGENASE (QUINONE), MITOCHONDRIAL"/>
    <property type="match status" value="1"/>
</dbReference>
<evidence type="ECO:0000313" key="13">
    <source>
        <dbReference type="Proteomes" id="UP000027986"/>
    </source>
</evidence>
<dbReference type="GO" id="GO:0006207">
    <property type="term" value="P:'de novo' pyrimidine nucleobase biosynthetic process"/>
    <property type="evidence" value="ECO:0007669"/>
    <property type="project" value="UniProtKB-UniRule"/>
</dbReference>
<dbReference type="PROSITE" id="PS00911">
    <property type="entry name" value="DHODEHASE_1"/>
    <property type="match status" value="1"/>
</dbReference>
<dbReference type="NCBIfam" id="NF003652">
    <property type="entry name" value="PRK05286.2-5"/>
    <property type="match status" value="1"/>
</dbReference>
<feature type="binding site" evidence="11">
    <location>
        <position position="90"/>
    </location>
    <ligand>
        <name>substrate</name>
    </ligand>
</feature>
<sequence>MNFDLDAVRRAALTHGYEKALRPALFRIGGGDAEAAHHATITAMAQLGALPGNGLAVDALGAALGGPSSPVTLAGIRFPGRVGLAAGVDKDGVAVTSWQALGFGHVEVGTVTAHPQPGNPTPRLFRLKASEGIINRMGFNNAGSEALADTLSAARATGTLKIPVGVSLGKTKTTAVEEAVGDYLTSLGRLSGLADYFAVNVSSPNTPGLRSLQDKAPLLELLQAITTREAHLAQQRGARPTPVFVKIAPDLTEDALEDVLDVAHGAGVAGLIATNTTLTRDGIARADQPLAAEAGGLSGAPLTRRARAVVAFLSARTQLPIIGVGGVMTADDGLALVDAGADLVQVYSGFIYRGPALVRDLNAALRARHA</sequence>
<evidence type="ECO:0000256" key="6">
    <source>
        <dbReference type="ARBA" id="ARBA00022643"/>
    </source>
</evidence>
<gene>
    <name evidence="11" type="primary">pyrD</name>
    <name evidence="12" type="ORF">HX89_10590</name>
</gene>
<evidence type="ECO:0000256" key="11">
    <source>
        <dbReference type="HAMAP-Rule" id="MF_00225"/>
    </source>
</evidence>
<reference evidence="12 13" key="1">
    <citation type="submission" date="2014-07" db="EMBL/GenBank/DDBJ databases">
        <title>Genome Sequencing of Dermacoccus nishinomiyaensis.</title>
        <authorList>
            <person name="Hong K.W."/>
            <person name="Chan K.G."/>
        </authorList>
    </citation>
    <scope>NUCLEOTIDE SEQUENCE [LARGE SCALE GENOMIC DNA]</scope>
    <source>
        <strain evidence="12 13">M25</strain>
    </source>
</reference>
<keyword evidence="11" id="KW-1003">Cell membrane</keyword>
<dbReference type="GO" id="GO:0005886">
    <property type="term" value="C:plasma membrane"/>
    <property type="evidence" value="ECO:0007669"/>
    <property type="project" value="UniProtKB-SubCell"/>
</dbReference>
<feature type="binding site" evidence="11">
    <location>
        <position position="200"/>
    </location>
    <ligand>
        <name>substrate</name>
    </ligand>
</feature>
<dbReference type="InterPro" id="IPR005720">
    <property type="entry name" value="Dihydroorotate_DH_cat"/>
</dbReference>
<organism evidence="12 13">
    <name type="scientific">Dermacoccus nishinomiyaensis</name>
    <dbReference type="NCBI Taxonomy" id="1274"/>
    <lineage>
        <taxon>Bacteria</taxon>
        <taxon>Bacillati</taxon>
        <taxon>Actinomycetota</taxon>
        <taxon>Actinomycetes</taxon>
        <taxon>Micrococcales</taxon>
        <taxon>Dermacoccaceae</taxon>
        <taxon>Dermacoccus</taxon>
    </lineage>
</organism>
<dbReference type="Gene3D" id="3.20.20.70">
    <property type="entry name" value="Aldolase class I"/>
    <property type="match status" value="1"/>
</dbReference>
<dbReference type="RefSeq" id="WP_051806046.1">
    <property type="nucleotide sequence ID" value="NZ_CP008889.1"/>
</dbReference>
<dbReference type="eggNOG" id="COG0167">
    <property type="taxonomic scope" value="Bacteria"/>
</dbReference>
<comment type="subcellular location">
    <subcellularLocation>
        <location evidence="11">Cell membrane</location>
        <topology evidence="11">Peripheral membrane protein</topology>
    </subcellularLocation>
    <subcellularLocation>
        <location evidence="2">Membrane</location>
    </subcellularLocation>
</comment>
<accession>A0A075JIZ2</accession>
<evidence type="ECO:0000256" key="10">
    <source>
        <dbReference type="ARBA" id="ARBA00048639"/>
    </source>
</evidence>
<keyword evidence="8 11" id="KW-0560">Oxidoreductase</keyword>
<dbReference type="OrthoDB" id="9802377at2"/>
<feature type="binding site" evidence="11">
    <location>
        <begin position="135"/>
        <end position="139"/>
    </location>
    <ligand>
        <name>substrate</name>
    </ligand>
</feature>
<name>A0A075JIZ2_9MICO</name>
<dbReference type="GO" id="GO:0106430">
    <property type="term" value="F:dihydroorotate dehydrogenase (quinone) activity"/>
    <property type="evidence" value="ECO:0007669"/>
    <property type="project" value="UniProtKB-EC"/>
</dbReference>
<feature type="binding site" evidence="11">
    <location>
        <position position="200"/>
    </location>
    <ligand>
        <name>FMN</name>
        <dbReference type="ChEBI" id="CHEBI:58210"/>
    </ligand>
</feature>
<proteinExistence type="inferred from homology"/>
<evidence type="ECO:0000256" key="1">
    <source>
        <dbReference type="ARBA" id="ARBA00003125"/>
    </source>
</evidence>
<dbReference type="GeneID" id="41841559"/>
<keyword evidence="6 11" id="KW-0288">FMN</keyword>
<dbReference type="GO" id="GO:0044205">
    <property type="term" value="P:'de novo' UMP biosynthetic process"/>
    <property type="evidence" value="ECO:0007669"/>
    <property type="project" value="UniProtKB-UniRule"/>
</dbReference>
<feature type="binding site" evidence="11">
    <location>
        <position position="167"/>
    </location>
    <ligand>
        <name>FMN</name>
        <dbReference type="ChEBI" id="CHEBI:58210"/>
    </ligand>
</feature>
<feature type="binding site" evidence="11">
    <location>
        <begin position="347"/>
        <end position="348"/>
    </location>
    <ligand>
        <name>FMN</name>
        <dbReference type="ChEBI" id="CHEBI:58210"/>
    </ligand>
</feature>
<feature type="binding site" evidence="11">
    <location>
        <begin position="275"/>
        <end position="276"/>
    </location>
    <ligand>
        <name>substrate</name>
    </ligand>
</feature>
<keyword evidence="9 11" id="KW-0472">Membrane</keyword>
<comment type="subunit">
    <text evidence="11">Monomer.</text>
</comment>
<comment type="similarity">
    <text evidence="4 11">Belongs to the dihydroorotate dehydrogenase family. Type 2 subfamily.</text>
</comment>
<keyword evidence="5 11" id="KW-0285">Flavoprotein</keyword>
<evidence type="ECO:0000256" key="5">
    <source>
        <dbReference type="ARBA" id="ARBA00022630"/>
    </source>
</evidence>
<dbReference type="HOGENOM" id="CLU_013640_2_0_11"/>
<evidence type="ECO:0000256" key="3">
    <source>
        <dbReference type="ARBA" id="ARBA00005161"/>
    </source>
</evidence>
<dbReference type="InterPro" id="IPR013785">
    <property type="entry name" value="Aldolase_TIM"/>
</dbReference>
<feature type="binding site" evidence="11">
    <location>
        <position position="326"/>
    </location>
    <ligand>
        <name>FMN</name>
        <dbReference type="ChEBI" id="CHEBI:58210"/>
    </ligand>
</feature>
<dbReference type="InterPro" id="IPR005719">
    <property type="entry name" value="Dihydroorotate_DH_2"/>
</dbReference>
<dbReference type="NCBIfam" id="TIGR01036">
    <property type="entry name" value="pyrD_sub2"/>
    <property type="match status" value="1"/>
</dbReference>
<dbReference type="InterPro" id="IPR001295">
    <property type="entry name" value="Dihydroorotate_DH_CS"/>
</dbReference>
<dbReference type="AlphaFoldDB" id="A0A075JIZ2"/>
<feature type="binding site" evidence="11">
    <location>
        <position position="299"/>
    </location>
    <ligand>
        <name>FMN</name>
        <dbReference type="ChEBI" id="CHEBI:58210"/>
    </ligand>
</feature>
<dbReference type="HAMAP" id="MF_00225">
    <property type="entry name" value="DHO_dh_type2"/>
    <property type="match status" value="1"/>
</dbReference>
<dbReference type="SUPFAM" id="SSF51395">
    <property type="entry name" value="FMN-linked oxidoreductases"/>
    <property type="match status" value="1"/>
</dbReference>
<evidence type="ECO:0000256" key="2">
    <source>
        <dbReference type="ARBA" id="ARBA00004370"/>
    </source>
</evidence>
<dbReference type="EMBL" id="CP008889">
    <property type="protein sequence ID" value="AIF41312.1"/>
    <property type="molecule type" value="Genomic_DNA"/>
</dbReference>
<dbReference type="EC" id="1.3.5.2" evidence="11"/>
<feature type="binding site" evidence="11">
    <location>
        <position position="274"/>
    </location>
    <ligand>
        <name>FMN</name>
        <dbReference type="ChEBI" id="CHEBI:58210"/>
    </ligand>
</feature>
<comment type="catalytic activity">
    <reaction evidence="10 11">
        <text>(S)-dihydroorotate + a quinone = orotate + a quinol</text>
        <dbReference type="Rhea" id="RHEA:30187"/>
        <dbReference type="ChEBI" id="CHEBI:24646"/>
        <dbReference type="ChEBI" id="CHEBI:30839"/>
        <dbReference type="ChEBI" id="CHEBI:30864"/>
        <dbReference type="ChEBI" id="CHEBI:132124"/>
        <dbReference type="EC" id="1.3.5.2"/>
    </reaction>
</comment>
<keyword evidence="7 11" id="KW-0665">Pyrimidine biosynthesis</keyword>
<feature type="binding site" evidence="11">
    <location>
        <position position="205"/>
    </location>
    <ligand>
        <name>substrate</name>
    </ligand>
</feature>
<feature type="binding site" evidence="11">
    <location>
        <position position="246"/>
    </location>
    <ligand>
        <name>FMN</name>
        <dbReference type="ChEBI" id="CHEBI:58210"/>
    </ligand>
</feature>
<dbReference type="GO" id="GO:0005737">
    <property type="term" value="C:cytoplasm"/>
    <property type="evidence" value="ECO:0007669"/>
    <property type="project" value="InterPro"/>
</dbReference>
<evidence type="ECO:0000256" key="8">
    <source>
        <dbReference type="ARBA" id="ARBA00023002"/>
    </source>
</evidence>
<dbReference type="CDD" id="cd04738">
    <property type="entry name" value="DHOD_2_like"/>
    <property type="match status" value="1"/>
</dbReference>
<dbReference type="KEGG" id="dni:HX89_10590"/>
<dbReference type="Proteomes" id="UP000027986">
    <property type="component" value="Chromosome"/>
</dbReference>
<evidence type="ECO:0000256" key="4">
    <source>
        <dbReference type="ARBA" id="ARBA00005359"/>
    </source>
</evidence>
<feature type="active site" description="Nucleophile" evidence="11">
    <location>
        <position position="203"/>
    </location>
</feature>
<feature type="binding site" evidence="11">
    <location>
        <begin position="86"/>
        <end position="90"/>
    </location>
    <ligand>
        <name>FMN</name>
        <dbReference type="ChEBI" id="CHEBI:58210"/>
    </ligand>
</feature>
<dbReference type="InterPro" id="IPR050074">
    <property type="entry name" value="DHO_dehydrogenase"/>
</dbReference>
<evidence type="ECO:0000256" key="7">
    <source>
        <dbReference type="ARBA" id="ARBA00022975"/>
    </source>
</evidence>
<protein>
    <recommendedName>
        <fullName evidence="11">Dihydroorotate dehydrogenase (quinone)</fullName>
        <ecNumber evidence="11">1.3.5.2</ecNumber>
    </recommendedName>
    <alternativeName>
        <fullName evidence="11">DHOdehase</fullName>
        <shortName evidence="11">DHOD</shortName>
        <shortName evidence="11">DHODase</shortName>
    </alternativeName>
    <alternativeName>
        <fullName evidence="11">Dihydroorotate oxidase</fullName>
    </alternativeName>
</protein>
<feature type="binding site" evidence="11">
    <location>
        <position position="110"/>
    </location>
    <ligand>
        <name>FMN</name>
        <dbReference type="ChEBI" id="CHEBI:58210"/>
    </ligand>
</feature>
<dbReference type="UniPathway" id="UPA00070">
    <property type="reaction ID" value="UER00946"/>
</dbReference>
<comment type="function">
    <text evidence="1 11">Catalyzes the conversion of dihydroorotate to orotate with quinone as electron acceptor.</text>
</comment>
<dbReference type="Pfam" id="PF01180">
    <property type="entry name" value="DHO_dh"/>
    <property type="match status" value="1"/>
</dbReference>
<evidence type="ECO:0000313" key="12">
    <source>
        <dbReference type="EMBL" id="AIF41312.1"/>
    </source>
</evidence>
<dbReference type="PANTHER" id="PTHR48109">
    <property type="entry name" value="DIHYDROOROTATE DEHYDROGENASE (QUINONE), MITOCHONDRIAL-RELATED"/>
    <property type="match status" value="1"/>
</dbReference>
<comment type="pathway">
    <text evidence="3 11">Pyrimidine metabolism; UMP biosynthesis via de novo pathway; orotate from (S)-dihydroorotate (quinone route): step 1/1.</text>
</comment>
<evidence type="ECO:0000256" key="9">
    <source>
        <dbReference type="ARBA" id="ARBA00023136"/>
    </source>
</evidence>